<feature type="transmembrane region" description="Helical" evidence="1">
    <location>
        <begin position="490"/>
        <end position="511"/>
    </location>
</feature>
<feature type="transmembrane region" description="Helical" evidence="1">
    <location>
        <begin position="441"/>
        <end position="467"/>
    </location>
</feature>
<feature type="transmembrane region" description="Helical" evidence="1">
    <location>
        <begin position="523"/>
        <end position="543"/>
    </location>
</feature>
<feature type="transmembrane region" description="Helical" evidence="1">
    <location>
        <begin position="362"/>
        <end position="383"/>
    </location>
</feature>
<keyword evidence="1" id="KW-0812">Transmembrane</keyword>
<dbReference type="EMBL" id="JPYA02000002">
    <property type="protein sequence ID" value="MEB3751214.1"/>
    <property type="molecule type" value="Genomic_DNA"/>
</dbReference>
<keyword evidence="1" id="KW-1133">Transmembrane helix</keyword>
<sequence length="553" mass="64483">MMRMMNFLRLIKMQHILHFRWIVNQMNPYIVVTKRKLLSFFLIIPFAIGMIIYFFLKGLFYLMLSNDFQPTKEQVEVTLSFLYLALFWRLLTHSYREVFLRAFYSNDYKFLTIHNNDMISIRLAKLVDAFFLNIIFFTLPFFVGASLAFNHVFIGYHIHIMYYILDTFLVIGLALITRMLIMSLSGLLKQQKSSKARSWFVSLPFYFVRLGITALVGYFSFYIIYNSSAMKTIIKKFQSFEWFTGLITSLYFPTNWVLQGLYIPFIILLLFGIYVLLWIHKKFKGAILGTDSIQRGNFTIPNLLFKKTNSKLGNLFYKDLLLLVRNRELVLPQLRLFLTLAALFLGISLAVSELGWFRIDAVSFSTIVVFQLLVTAFAGNMVTRVTSIDAEGKMIKVLLIHLKNPFKLFQAKFILHFLFLLLINFMVSLIFTIAIKANVKVITFGFVSLLLISIVSSLSFLVANVIFPRFDWEDESRIGTSDKANILESIILRIYELINITVFGTSGAFLYAHRLNEQTFFQYSIGCILLTSLSWSVILLIVMRYPWWKGWKI</sequence>
<reference evidence="2 3" key="1">
    <citation type="journal article" date="2014" name="Genome Announc.">
        <title>Draft Genome Sequence of Geobacillus icigianus Strain G1w1T Isolated from Hot Springs in the Valley of Geysers, Kamchatka (Russian Federation).</title>
        <authorList>
            <person name="Bryanskaya A.V."/>
            <person name="Rozanov A.S."/>
            <person name="Logacheva M.D."/>
            <person name="Kotenko A.V."/>
            <person name="Peltek S.E."/>
        </authorList>
    </citation>
    <scope>NUCLEOTIDE SEQUENCE [LARGE SCALE GENOMIC DNA]</scope>
    <source>
        <strain evidence="2 3">G1w1</strain>
    </source>
</reference>
<name>A0ABU6BHQ6_9BACL</name>
<accession>A0ABU6BHQ6</accession>
<dbReference type="Proteomes" id="UP000029267">
    <property type="component" value="Unassembled WGS sequence"/>
</dbReference>
<comment type="caution">
    <text evidence="2">The sequence shown here is derived from an EMBL/GenBank/DDBJ whole genome shotgun (WGS) entry which is preliminary data.</text>
</comment>
<evidence type="ECO:0000256" key="1">
    <source>
        <dbReference type="SAM" id="Phobius"/>
    </source>
</evidence>
<feature type="transmembrane region" description="Helical" evidence="1">
    <location>
        <begin position="75"/>
        <end position="91"/>
    </location>
</feature>
<protein>
    <recommendedName>
        <fullName evidence="4">ABC transporter permease</fullName>
    </recommendedName>
</protein>
<feature type="transmembrane region" description="Helical" evidence="1">
    <location>
        <begin position="130"/>
        <end position="154"/>
    </location>
</feature>
<evidence type="ECO:0008006" key="4">
    <source>
        <dbReference type="Google" id="ProtNLM"/>
    </source>
</evidence>
<feature type="transmembrane region" description="Helical" evidence="1">
    <location>
        <begin position="37"/>
        <end position="55"/>
    </location>
</feature>
<proteinExistence type="predicted"/>
<feature type="transmembrane region" description="Helical" evidence="1">
    <location>
        <begin position="334"/>
        <end position="356"/>
    </location>
</feature>
<organism evidence="2 3">
    <name type="scientific">Geobacillus icigianus</name>
    <dbReference type="NCBI Taxonomy" id="1430331"/>
    <lineage>
        <taxon>Bacteria</taxon>
        <taxon>Bacillati</taxon>
        <taxon>Bacillota</taxon>
        <taxon>Bacilli</taxon>
        <taxon>Bacillales</taxon>
        <taxon>Anoxybacillaceae</taxon>
        <taxon>Geobacillus</taxon>
    </lineage>
</organism>
<gene>
    <name evidence="2" type="ORF">EP10_002055</name>
</gene>
<keyword evidence="1" id="KW-0472">Membrane</keyword>
<feature type="transmembrane region" description="Helical" evidence="1">
    <location>
        <begin position="413"/>
        <end position="435"/>
    </location>
</feature>
<evidence type="ECO:0000313" key="2">
    <source>
        <dbReference type="EMBL" id="MEB3751214.1"/>
    </source>
</evidence>
<feature type="transmembrane region" description="Helical" evidence="1">
    <location>
        <begin position="261"/>
        <end position="279"/>
    </location>
</feature>
<evidence type="ECO:0000313" key="3">
    <source>
        <dbReference type="Proteomes" id="UP000029267"/>
    </source>
</evidence>
<keyword evidence="3" id="KW-1185">Reference proteome</keyword>
<feature type="transmembrane region" description="Helical" evidence="1">
    <location>
        <begin position="203"/>
        <end position="225"/>
    </location>
</feature>
<feature type="transmembrane region" description="Helical" evidence="1">
    <location>
        <begin position="160"/>
        <end position="182"/>
    </location>
</feature>